<reference evidence="7" key="2">
    <citation type="submission" date="2020-09" db="EMBL/GenBank/DDBJ databases">
        <authorList>
            <person name="Sun Q."/>
            <person name="Zhou Y."/>
        </authorList>
    </citation>
    <scope>NUCLEOTIDE SEQUENCE</scope>
    <source>
        <strain evidence="7">CGMCC 1.12924</strain>
    </source>
</reference>
<keyword evidence="2 4" id="KW-0472">Membrane</keyword>
<evidence type="ECO:0000313" key="7">
    <source>
        <dbReference type="EMBL" id="GGD82247.1"/>
    </source>
</evidence>
<dbReference type="RefSeq" id="WP_188438801.1">
    <property type="nucleotide sequence ID" value="NZ_BMGK01000001.1"/>
</dbReference>
<sequence>MSNKHLFSILFSVFGCFLIYSQSGKVSGTVFDGEYNDVLPFATISVKGATNGTTSDFEGDYSLDLEEGVYTIVFSFVGYETKEIQEVSIQNGNVFELDVTLNASTGMLDEVVISTTVRRNTEESVLNLQKNSATLMDGLSSQSISRSGASNIASAVKSVPGVSVQEGKYVYVRGLGDRYTKSILNGMDIPGLDPDKNTIQMDIFPTNILENIIVYKSASAELPADFTGGVVDIVTKDFPSKKQMSISFSAGYNPDMHFNNNYLSQEGGNTDFLGFDDGTRELPISSQTNIPNPAESNSNLETITRLFEPTMAAQRESSLMDFSFGFNYGNQFEFKENKLGFIASIDYKNATTFYEGFENGVYQKPEERDSYELRFDRRQFGDVGQNNVLASVMTGLSYKTAKSKYTLNLLHLQNGESRAALFNQNTEISNDINTVKDNLEYTQRSVTNLLFGGKHTSEDGSFITDWKISPTLSKSEDKDVRLTTFIERDGEFTISADAGFPNRIWRNLEEVNAVSKIDLQKKYTLFNNSSTLKFGALYSYKQRDYTINSYDIGFRGVNPIDLNGDPDAILTPDNIWTVETNSGYYIRGNFQPANTFDAIQSTAAVYLSNEFRFSEKFRTIIGVRAEQFTSLFTGEGRQDGQTLQFDNDELLNELDFFPSANLIYEVMPNSNIRLSYSKTTARPSFKEKSLVQIVDLLTGITFLGNIDLEPSYIDNLDLRFEAFSDNAQMFAVSGFYKHFKNPIEIVAFSNIAPNNFTPRNAPSADVIGVEFEARKNFGFLAENLKNLSINLNVSIIDSKIEMNKGEGEEYESRLNFAREGEKIDDTRALQGQSPFLVNTSLLYNNQDLGIETGIFYNVQGKTLDVVGFGKNPDVFIQPFNSLNFNFEKTIGKEKNASITLKVDNILNDKRESLYESFNALDKPFQYRAPGTSFSLGYSLTF</sequence>
<feature type="domain" description="TonB-dependent receptor-like beta-barrel" evidence="5">
    <location>
        <begin position="489"/>
        <end position="905"/>
    </location>
</feature>
<dbReference type="SUPFAM" id="SSF56935">
    <property type="entry name" value="Porins"/>
    <property type="match status" value="1"/>
</dbReference>
<evidence type="ECO:0000259" key="5">
    <source>
        <dbReference type="Pfam" id="PF00593"/>
    </source>
</evidence>
<dbReference type="InterPro" id="IPR012910">
    <property type="entry name" value="Plug_dom"/>
</dbReference>
<evidence type="ECO:0000259" key="6">
    <source>
        <dbReference type="Pfam" id="PF07715"/>
    </source>
</evidence>
<dbReference type="PANTHER" id="PTHR40980">
    <property type="entry name" value="PLUG DOMAIN-CONTAINING PROTEIN"/>
    <property type="match status" value="1"/>
</dbReference>
<dbReference type="Pfam" id="PF00593">
    <property type="entry name" value="TonB_dep_Rec_b-barrel"/>
    <property type="match status" value="1"/>
</dbReference>
<name>A0A8J2Y509_9FLAO</name>
<dbReference type="Gene3D" id="2.40.170.20">
    <property type="entry name" value="TonB-dependent receptor, beta-barrel domain"/>
    <property type="match status" value="1"/>
</dbReference>
<dbReference type="Gene3D" id="2.60.40.1120">
    <property type="entry name" value="Carboxypeptidase-like, regulatory domain"/>
    <property type="match status" value="1"/>
</dbReference>
<dbReference type="SUPFAM" id="SSF49464">
    <property type="entry name" value="Carboxypeptidase regulatory domain-like"/>
    <property type="match status" value="1"/>
</dbReference>
<comment type="caution">
    <text evidence="7">The sequence shown here is derived from an EMBL/GenBank/DDBJ whole genome shotgun (WGS) entry which is preliminary data.</text>
</comment>
<gene>
    <name evidence="7" type="ORF">GCM10011312_03240</name>
</gene>
<keyword evidence="4" id="KW-0798">TonB box</keyword>
<evidence type="ECO:0000256" key="4">
    <source>
        <dbReference type="RuleBase" id="RU003357"/>
    </source>
</evidence>
<dbReference type="Pfam" id="PF13715">
    <property type="entry name" value="CarbopepD_reg_2"/>
    <property type="match status" value="1"/>
</dbReference>
<dbReference type="AlphaFoldDB" id="A0A8J2Y509"/>
<feature type="domain" description="TonB-dependent receptor plug" evidence="6">
    <location>
        <begin position="136"/>
        <end position="230"/>
    </location>
</feature>
<protein>
    <submittedName>
        <fullName evidence="7">Outer membrane protein</fullName>
    </submittedName>
</protein>
<dbReference type="Proteomes" id="UP000652231">
    <property type="component" value="Unassembled WGS sequence"/>
</dbReference>
<dbReference type="PROSITE" id="PS51257">
    <property type="entry name" value="PROKAR_LIPOPROTEIN"/>
    <property type="match status" value="1"/>
</dbReference>
<reference evidence="7" key="1">
    <citation type="journal article" date="2014" name="Int. J. Syst. Evol. Microbiol.">
        <title>Complete genome sequence of Corynebacterium casei LMG S-19264T (=DSM 44701T), isolated from a smear-ripened cheese.</title>
        <authorList>
            <consortium name="US DOE Joint Genome Institute (JGI-PGF)"/>
            <person name="Walter F."/>
            <person name="Albersmeier A."/>
            <person name="Kalinowski J."/>
            <person name="Ruckert C."/>
        </authorList>
    </citation>
    <scope>NUCLEOTIDE SEQUENCE</scope>
    <source>
        <strain evidence="7">CGMCC 1.12924</strain>
    </source>
</reference>
<dbReference type="Pfam" id="PF07715">
    <property type="entry name" value="Plug"/>
    <property type="match status" value="1"/>
</dbReference>
<accession>A0A8J2Y509</accession>
<proteinExistence type="inferred from homology"/>
<dbReference type="Gene3D" id="2.170.130.10">
    <property type="entry name" value="TonB-dependent receptor, plug domain"/>
    <property type="match status" value="1"/>
</dbReference>
<organism evidence="7 8">
    <name type="scientific">Planktosalinus lacus</name>
    <dbReference type="NCBI Taxonomy" id="1526573"/>
    <lineage>
        <taxon>Bacteria</taxon>
        <taxon>Pseudomonadati</taxon>
        <taxon>Bacteroidota</taxon>
        <taxon>Flavobacteriia</taxon>
        <taxon>Flavobacteriales</taxon>
        <taxon>Flavobacteriaceae</taxon>
        <taxon>Planktosalinus</taxon>
    </lineage>
</organism>
<keyword evidence="3" id="KW-0998">Cell outer membrane</keyword>
<evidence type="ECO:0000256" key="2">
    <source>
        <dbReference type="ARBA" id="ARBA00023136"/>
    </source>
</evidence>
<dbReference type="InterPro" id="IPR037066">
    <property type="entry name" value="Plug_dom_sf"/>
</dbReference>
<dbReference type="InterPro" id="IPR008969">
    <property type="entry name" value="CarboxyPept-like_regulatory"/>
</dbReference>
<comment type="similarity">
    <text evidence="4">Belongs to the TonB-dependent receptor family.</text>
</comment>
<evidence type="ECO:0000313" key="8">
    <source>
        <dbReference type="Proteomes" id="UP000652231"/>
    </source>
</evidence>
<evidence type="ECO:0000256" key="1">
    <source>
        <dbReference type="ARBA" id="ARBA00004442"/>
    </source>
</evidence>
<dbReference type="GO" id="GO:0009279">
    <property type="term" value="C:cell outer membrane"/>
    <property type="evidence" value="ECO:0007669"/>
    <property type="project" value="UniProtKB-SubCell"/>
</dbReference>
<dbReference type="PANTHER" id="PTHR40980:SF5">
    <property type="entry name" value="TONB-DEPENDENT RECEPTOR"/>
    <property type="match status" value="1"/>
</dbReference>
<dbReference type="InterPro" id="IPR000531">
    <property type="entry name" value="Beta-barrel_TonB"/>
</dbReference>
<comment type="subcellular location">
    <subcellularLocation>
        <location evidence="1 4">Cell outer membrane</location>
    </subcellularLocation>
</comment>
<dbReference type="InterPro" id="IPR036942">
    <property type="entry name" value="Beta-barrel_TonB_sf"/>
</dbReference>
<dbReference type="EMBL" id="BMGK01000001">
    <property type="protein sequence ID" value="GGD82247.1"/>
    <property type="molecule type" value="Genomic_DNA"/>
</dbReference>
<evidence type="ECO:0000256" key="3">
    <source>
        <dbReference type="ARBA" id="ARBA00023237"/>
    </source>
</evidence>
<keyword evidence="8" id="KW-1185">Reference proteome</keyword>